<keyword evidence="1" id="KW-0813">Transport</keyword>
<dbReference type="InterPro" id="IPR027417">
    <property type="entry name" value="P-loop_NTPase"/>
</dbReference>
<keyword evidence="3" id="KW-0067">ATP-binding</keyword>
<dbReference type="GO" id="GO:1903805">
    <property type="term" value="P:L-valine import across plasma membrane"/>
    <property type="evidence" value="ECO:0007669"/>
    <property type="project" value="TreeGrafter"/>
</dbReference>
<dbReference type="GO" id="GO:0016887">
    <property type="term" value="F:ATP hydrolysis activity"/>
    <property type="evidence" value="ECO:0007669"/>
    <property type="project" value="InterPro"/>
</dbReference>
<sequence>CICGVYPVTKGSVRFEGREITNFPAHKICKGGIARTFQLVNTLMNMTALENVMVGAFCRTTNTNRAREIAEELLAFAGLPEKKDILGGSLTIADKKRLEVARALATKPRLLLLDEAMAGLNPTEQKEAVELIRRIQREGITLLVVEHIMQVIMPLCERVVVLDAGKKIAADVPERIANDERVIKAYLGERYYAKRATLRSE</sequence>
<dbReference type="InterPro" id="IPR032823">
    <property type="entry name" value="BCA_ABC_TP_C"/>
</dbReference>
<evidence type="ECO:0000256" key="1">
    <source>
        <dbReference type="ARBA" id="ARBA00022448"/>
    </source>
</evidence>
<dbReference type="PANTHER" id="PTHR45772:SF7">
    <property type="entry name" value="AMINO ACID ABC TRANSPORTER ATP-BINDING PROTEIN"/>
    <property type="match status" value="1"/>
</dbReference>
<dbReference type="InterPro" id="IPR051120">
    <property type="entry name" value="ABC_AA/LPS_Transport"/>
</dbReference>
<dbReference type="AlphaFoldDB" id="X1JE25"/>
<dbReference type="Pfam" id="PF12399">
    <property type="entry name" value="BCA_ABC_TP_C"/>
    <property type="match status" value="1"/>
</dbReference>
<dbReference type="GO" id="GO:0015188">
    <property type="term" value="F:L-isoleucine transmembrane transporter activity"/>
    <property type="evidence" value="ECO:0007669"/>
    <property type="project" value="TreeGrafter"/>
</dbReference>
<keyword evidence="2" id="KW-0547">Nucleotide-binding</keyword>
<evidence type="ECO:0000256" key="2">
    <source>
        <dbReference type="ARBA" id="ARBA00022741"/>
    </source>
</evidence>
<dbReference type="Pfam" id="PF00005">
    <property type="entry name" value="ABC_tran"/>
    <property type="match status" value="1"/>
</dbReference>
<dbReference type="PANTHER" id="PTHR45772">
    <property type="entry name" value="CONSERVED COMPONENT OF ABC TRANSPORTER FOR NATURAL AMINO ACIDS-RELATED"/>
    <property type="match status" value="1"/>
</dbReference>
<name>X1JE25_9ZZZZ</name>
<dbReference type="EMBL" id="BARV01000077">
    <property type="protein sequence ID" value="GAH92946.1"/>
    <property type="molecule type" value="Genomic_DNA"/>
</dbReference>
<evidence type="ECO:0000259" key="4">
    <source>
        <dbReference type="PROSITE" id="PS50893"/>
    </source>
</evidence>
<dbReference type="PROSITE" id="PS50893">
    <property type="entry name" value="ABC_TRANSPORTER_2"/>
    <property type="match status" value="1"/>
</dbReference>
<comment type="caution">
    <text evidence="5">The sequence shown here is derived from an EMBL/GenBank/DDBJ whole genome shotgun (WGS) entry which is preliminary data.</text>
</comment>
<organism evidence="5">
    <name type="scientific">marine sediment metagenome</name>
    <dbReference type="NCBI Taxonomy" id="412755"/>
    <lineage>
        <taxon>unclassified sequences</taxon>
        <taxon>metagenomes</taxon>
        <taxon>ecological metagenomes</taxon>
    </lineage>
</organism>
<dbReference type="GO" id="GO:0005886">
    <property type="term" value="C:plasma membrane"/>
    <property type="evidence" value="ECO:0007669"/>
    <property type="project" value="TreeGrafter"/>
</dbReference>
<protein>
    <recommendedName>
        <fullName evidence="4">ABC transporter domain-containing protein</fullName>
    </recommendedName>
</protein>
<dbReference type="GO" id="GO:1903806">
    <property type="term" value="P:L-isoleucine import across plasma membrane"/>
    <property type="evidence" value="ECO:0007669"/>
    <property type="project" value="TreeGrafter"/>
</dbReference>
<accession>X1JE25</accession>
<reference evidence="5" key="1">
    <citation type="journal article" date="2014" name="Front. Microbiol.">
        <title>High frequency of phylogenetically diverse reductive dehalogenase-homologous genes in deep subseafloor sedimentary metagenomes.</title>
        <authorList>
            <person name="Kawai M."/>
            <person name="Futagami T."/>
            <person name="Toyoda A."/>
            <person name="Takaki Y."/>
            <person name="Nishi S."/>
            <person name="Hori S."/>
            <person name="Arai W."/>
            <person name="Tsubouchi T."/>
            <person name="Morono Y."/>
            <person name="Uchiyama I."/>
            <person name="Ito T."/>
            <person name="Fujiyama A."/>
            <person name="Inagaki F."/>
            <person name="Takami H."/>
        </authorList>
    </citation>
    <scope>NUCLEOTIDE SEQUENCE</scope>
    <source>
        <strain evidence="5">Expedition CK06-06</strain>
    </source>
</reference>
<evidence type="ECO:0000256" key="3">
    <source>
        <dbReference type="ARBA" id="ARBA00022840"/>
    </source>
</evidence>
<evidence type="ECO:0000313" key="5">
    <source>
        <dbReference type="EMBL" id="GAH92946.1"/>
    </source>
</evidence>
<dbReference type="GO" id="GO:0005304">
    <property type="term" value="F:L-valine transmembrane transporter activity"/>
    <property type="evidence" value="ECO:0007669"/>
    <property type="project" value="TreeGrafter"/>
</dbReference>
<dbReference type="GO" id="GO:0015808">
    <property type="term" value="P:L-alanine transport"/>
    <property type="evidence" value="ECO:0007669"/>
    <property type="project" value="TreeGrafter"/>
</dbReference>
<dbReference type="GO" id="GO:0015192">
    <property type="term" value="F:L-phenylalanine transmembrane transporter activity"/>
    <property type="evidence" value="ECO:0007669"/>
    <property type="project" value="TreeGrafter"/>
</dbReference>
<dbReference type="GO" id="GO:0042941">
    <property type="term" value="P:D-alanine transmembrane transport"/>
    <property type="evidence" value="ECO:0007669"/>
    <property type="project" value="TreeGrafter"/>
</dbReference>
<dbReference type="InterPro" id="IPR003439">
    <property type="entry name" value="ABC_transporter-like_ATP-bd"/>
</dbReference>
<dbReference type="GO" id="GO:0005524">
    <property type="term" value="F:ATP binding"/>
    <property type="evidence" value="ECO:0007669"/>
    <property type="project" value="UniProtKB-KW"/>
</dbReference>
<proteinExistence type="predicted"/>
<dbReference type="SUPFAM" id="SSF52540">
    <property type="entry name" value="P-loop containing nucleoside triphosphate hydrolases"/>
    <property type="match status" value="1"/>
</dbReference>
<feature type="non-terminal residue" evidence="5">
    <location>
        <position position="1"/>
    </location>
</feature>
<feature type="domain" description="ABC transporter" evidence="4">
    <location>
        <begin position="3"/>
        <end position="189"/>
    </location>
</feature>
<gene>
    <name evidence="5" type="ORF">S06H3_00445</name>
</gene>
<dbReference type="Gene3D" id="3.40.50.300">
    <property type="entry name" value="P-loop containing nucleotide triphosphate hydrolases"/>
    <property type="match status" value="1"/>
</dbReference>